<evidence type="ECO:0000313" key="3">
    <source>
        <dbReference type="Proteomes" id="UP000828390"/>
    </source>
</evidence>
<feature type="region of interest" description="Disordered" evidence="1">
    <location>
        <begin position="40"/>
        <end position="130"/>
    </location>
</feature>
<dbReference type="Proteomes" id="UP000828390">
    <property type="component" value="Unassembled WGS sequence"/>
</dbReference>
<keyword evidence="3" id="KW-1185">Reference proteome</keyword>
<feature type="compositionally biased region" description="Low complexity" evidence="1">
    <location>
        <begin position="104"/>
        <end position="113"/>
    </location>
</feature>
<evidence type="ECO:0000256" key="1">
    <source>
        <dbReference type="SAM" id="MobiDB-lite"/>
    </source>
</evidence>
<reference evidence="2" key="2">
    <citation type="submission" date="2020-11" db="EMBL/GenBank/DDBJ databases">
        <authorList>
            <person name="McCartney M.A."/>
            <person name="Auch B."/>
            <person name="Kono T."/>
            <person name="Mallez S."/>
            <person name="Becker A."/>
            <person name="Gohl D.M."/>
            <person name="Silverstein K.A.T."/>
            <person name="Koren S."/>
            <person name="Bechman K.B."/>
            <person name="Herman A."/>
            <person name="Abrahante J.E."/>
            <person name="Garbe J."/>
        </authorList>
    </citation>
    <scope>NUCLEOTIDE SEQUENCE</scope>
    <source>
        <strain evidence="2">Duluth1</strain>
        <tissue evidence="2">Whole animal</tissue>
    </source>
</reference>
<feature type="compositionally biased region" description="Basic and acidic residues" evidence="1">
    <location>
        <begin position="60"/>
        <end position="70"/>
    </location>
</feature>
<evidence type="ECO:0000313" key="2">
    <source>
        <dbReference type="EMBL" id="KAH3874699.1"/>
    </source>
</evidence>
<feature type="compositionally biased region" description="Polar residues" evidence="1">
    <location>
        <begin position="47"/>
        <end position="59"/>
    </location>
</feature>
<dbReference type="EMBL" id="JAIWYP010000002">
    <property type="protein sequence ID" value="KAH3874699.1"/>
    <property type="molecule type" value="Genomic_DNA"/>
</dbReference>
<organism evidence="2 3">
    <name type="scientific">Dreissena polymorpha</name>
    <name type="common">Zebra mussel</name>
    <name type="synonym">Mytilus polymorpha</name>
    <dbReference type="NCBI Taxonomy" id="45954"/>
    <lineage>
        <taxon>Eukaryota</taxon>
        <taxon>Metazoa</taxon>
        <taxon>Spiralia</taxon>
        <taxon>Lophotrochozoa</taxon>
        <taxon>Mollusca</taxon>
        <taxon>Bivalvia</taxon>
        <taxon>Autobranchia</taxon>
        <taxon>Heteroconchia</taxon>
        <taxon>Euheterodonta</taxon>
        <taxon>Imparidentia</taxon>
        <taxon>Neoheterodontei</taxon>
        <taxon>Myida</taxon>
        <taxon>Dreissenoidea</taxon>
        <taxon>Dreissenidae</taxon>
        <taxon>Dreissena</taxon>
    </lineage>
</organism>
<feature type="compositionally biased region" description="Polar residues" evidence="1">
    <location>
        <begin position="73"/>
        <end position="95"/>
    </location>
</feature>
<accession>A0A9D4MEI3</accession>
<proteinExistence type="predicted"/>
<dbReference type="AlphaFoldDB" id="A0A9D4MEI3"/>
<comment type="caution">
    <text evidence="2">The sequence shown here is derived from an EMBL/GenBank/DDBJ whole genome shotgun (WGS) entry which is preliminary data.</text>
</comment>
<sequence length="130" mass="14380">MEWLDVSLEEEVETTAQHEAHSKFTSCYNAVKAQSHYDAGGVPVRDQASTGMNRCSTGMNRERPGLHLESIKMFNTSRMNRQSPGRTSTGNNRNGTLAPPGPNTPRRAPATPRWSPGECRQSPFIATLHK</sequence>
<reference evidence="2" key="1">
    <citation type="journal article" date="2019" name="bioRxiv">
        <title>The Genome of the Zebra Mussel, Dreissena polymorpha: A Resource for Invasive Species Research.</title>
        <authorList>
            <person name="McCartney M.A."/>
            <person name="Auch B."/>
            <person name="Kono T."/>
            <person name="Mallez S."/>
            <person name="Zhang Y."/>
            <person name="Obille A."/>
            <person name="Becker A."/>
            <person name="Abrahante J.E."/>
            <person name="Garbe J."/>
            <person name="Badalamenti J.P."/>
            <person name="Herman A."/>
            <person name="Mangelson H."/>
            <person name="Liachko I."/>
            <person name="Sullivan S."/>
            <person name="Sone E.D."/>
            <person name="Koren S."/>
            <person name="Silverstein K.A.T."/>
            <person name="Beckman K.B."/>
            <person name="Gohl D.M."/>
        </authorList>
    </citation>
    <scope>NUCLEOTIDE SEQUENCE</scope>
    <source>
        <strain evidence="2">Duluth1</strain>
        <tissue evidence="2">Whole animal</tissue>
    </source>
</reference>
<name>A0A9D4MEI3_DREPO</name>
<protein>
    <submittedName>
        <fullName evidence="2">Uncharacterized protein</fullName>
    </submittedName>
</protein>
<gene>
    <name evidence="2" type="ORF">DPMN_037952</name>
</gene>